<sequence length="549" mass="62511">MALGLFRVCLVVVTAIINHPLLFPRENATVPENEEEIIRKMQAHQEKLQLEQLRLEEEVARMAAEKEALERVAEEGQQQNESRTAWDLWSTLCMILFLVIEVWRQDHQDAPSPECPGGDEDELPGLEGAPLQGLSLPNKGMLNHFYERCIRGATADAARTREFVEGFVDDLLEALRSLCNRDTDMEVEDFIGVDSMYENWQVDRPLLCDLFVPFIPPEPYHFHAELCCSRRSVPLGRQGYGQIKVVRADEDPLGCICDKTKLGEDMLCLLHGKNSVAQPGSEVEMLLCARDAPYLDTLQVMKWFQTALTRAWHRIAHKYEFDLAFGQLDSPGSLKIRFRSGKFMPFNLIPVIQCDDSDLYFVSHLPREPSGEAPASSTDWLLSFAVYERHFLRMTSKALPEGACHLSCLQIASFLLSKQSRLTGPSGLGNYHLKTALLHLLVSRRPADWEAGQLDARLHELLRFLEKSLLEKKLHHFFIGNRKAPHTMGLPEAVRRAEPLNLFRPFVLQRSLYRKTVDSFYEMLKNAPVLISEYSLHIPSDHTSLPPKA</sequence>
<accession>A0A6G1A828</accession>
<evidence type="ECO:0000256" key="9">
    <source>
        <dbReference type="ARBA" id="ARBA00022989"/>
    </source>
</evidence>
<evidence type="ECO:0000256" key="16">
    <source>
        <dbReference type="SAM" id="SignalP"/>
    </source>
</evidence>
<evidence type="ECO:0000313" key="19">
    <source>
        <dbReference type="Proteomes" id="UP000475037"/>
    </source>
</evidence>
<keyword evidence="19" id="KW-1185">Reference proteome</keyword>
<dbReference type="Gene3D" id="1.10.1410.40">
    <property type="match status" value="1"/>
</dbReference>
<dbReference type="GO" id="GO:0005886">
    <property type="term" value="C:plasma membrane"/>
    <property type="evidence" value="ECO:0007669"/>
    <property type="project" value="UniProtKB-SubCell"/>
</dbReference>
<comment type="similarity">
    <text evidence="4">Belongs to the ITPRIP family.</text>
</comment>
<dbReference type="InterPro" id="IPR024810">
    <property type="entry name" value="MAB21L/cGLR"/>
</dbReference>
<dbReference type="GO" id="GO:0004860">
    <property type="term" value="F:protein kinase inhibitor activity"/>
    <property type="evidence" value="ECO:0007669"/>
    <property type="project" value="TreeGrafter"/>
</dbReference>
<keyword evidence="10 14" id="KW-0175">Coiled coil</keyword>
<evidence type="ECO:0000256" key="3">
    <source>
        <dbReference type="ARBA" id="ARBA00004494"/>
    </source>
</evidence>
<feature type="domain" description="Mab-21-like HhH/H2TH-like" evidence="17">
    <location>
        <begin position="426"/>
        <end position="479"/>
    </location>
</feature>
<evidence type="ECO:0000256" key="7">
    <source>
        <dbReference type="ARBA" id="ARBA00022692"/>
    </source>
</evidence>
<proteinExistence type="inferred from homology"/>
<gene>
    <name evidence="18" type="primary">Itprip</name>
    <name evidence="18" type="ORF">FOF47_R21035</name>
</gene>
<dbReference type="EMBL" id="VOAJ01006494">
    <property type="protein sequence ID" value="KAF0871926.1"/>
    <property type="molecule type" value="Genomic_DNA"/>
</dbReference>
<dbReference type="InterPro" id="IPR026250">
    <property type="entry name" value="ITPRIP-like"/>
</dbReference>
<dbReference type="InterPro" id="IPR046906">
    <property type="entry name" value="Mab-21_HhH/H2TH-like"/>
</dbReference>
<feature type="non-terminal residue" evidence="18">
    <location>
        <position position="1"/>
    </location>
</feature>
<comment type="function">
    <text evidence="1">Enhances Ca(2+)-mediated inhibition of inositol 1,4,5-triphosphate receptor (ITPR) Ca(2+) release.</text>
</comment>
<feature type="region of interest" description="Disordered" evidence="15">
    <location>
        <begin position="109"/>
        <end position="129"/>
    </location>
</feature>
<feature type="signal peptide" evidence="16">
    <location>
        <begin position="1"/>
        <end position="15"/>
    </location>
</feature>
<evidence type="ECO:0000256" key="1">
    <source>
        <dbReference type="ARBA" id="ARBA00003856"/>
    </source>
</evidence>
<evidence type="ECO:0000256" key="6">
    <source>
        <dbReference type="ARBA" id="ARBA00022475"/>
    </source>
</evidence>
<evidence type="ECO:0000256" key="11">
    <source>
        <dbReference type="ARBA" id="ARBA00023136"/>
    </source>
</evidence>
<comment type="subcellular location">
    <subcellularLocation>
        <location evidence="2">Cell membrane</location>
        <topology evidence="2">Single-pass type I membrane protein</topology>
    </subcellularLocation>
    <subcellularLocation>
        <location evidence="3">Nucleus outer membrane</location>
        <topology evidence="3">Single-pass type I membrane protein</topology>
    </subcellularLocation>
</comment>
<organism evidence="18 19">
    <name type="scientific">Crocuta crocuta</name>
    <name type="common">Spotted hyena</name>
    <dbReference type="NCBI Taxonomy" id="9678"/>
    <lineage>
        <taxon>Eukaryota</taxon>
        <taxon>Metazoa</taxon>
        <taxon>Chordata</taxon>
        <taxon>Craniata</taxon>
        <taxon>Vertebrata</taxon>
        <taxon>Euteleostomi</taxon>
        <taxon>Mammalia</taxon>
        <taxon>Eutheria</taxon>
        <taxon>Laurasiatheria</taxon>
        <taxon>Carnivora</taxon>
        <taxon>Feliformia</taxon>
        <taxon>Hyaenidae</taxon>
        <taxon>Crocuta</taxon>
    </lineage>
</organism>
<keyword evidence="6" id="KW-1003">Cell membrane</keyword>
<name>A0A6G1A828_CROCR</name>
<evidence type="ECO:0000256" key="8">
    <source>
        <dbReference type="ARBA" id="ARBA00022729"/>
    </source>
</evidence>
<evidence type="ECO:0000256" key="12">
    <source>
        <dbReference type="ARBA" id="ARBA00023180"/>
    </source>
</evidence>
<keyword evidence="8 16" id="KW-0732">Signal</keyword>
<dbReference type="SMART" id="SM01265">
    <property type="entry name" value="Mab-21"/>
    <property type="match status" value="1"/>
</dbReference>
<dbReference type="AlphaFoldDB" id="A0A6G1A828"/>
<evidence type="ECO:0000256" key="15">
    <source>
        <dbReference type="SAM" id="MobiDB-lite"/>
    </source>
</evidence>
<dbReference type="FunFam" id="1.10.1410.40:FF:000006">
    <property type="entry name" value="Inositol 1,4,5-trisphosphate receptor-interacting protein"/>
    <property type="match status" value="1"/>
</dbReference>
<evidence type="ECO:0000256" key="13">
    <source>
        <dbReference type="ARBA" id="ARBA00023242"/>
    </source>
</evidence>
<dbReference type="Pfam" id="PF20266">
    <property type="entry name" value="Mab-21_C"/>
    <property type="match status" value="1"/>
</dbReference>
<evidence type="ECO:0000256" key="4">
    <source>
        <dbReference type="ARBA" id="ARBA00005554"/>
    </source>
</evidence>
<keyword evidence="13" id="KW-0539">Nucleus</keyword>
<feature type="coiled-coil region" evidence="14">
    <location>
        <begin position="38"/>
        <end position="79"/>
    </location>
</feature>
<evidence type="ECO:0000256" key="2">
    <source>
        <dbReference type="ARBA" id="ARBA00004251"/>
    </source>
</evidence>
<keyword evidence="11" id="KW-0472">Membrane</keyword>
<keyword evidence="7" id="KW-0812">Transmembrane</keyword>
<protein>
    <recommendedName>
        <fullName evidence="5">Inositol 1,4,5-trisphosphate receptor-interacting protein</fullName>
    </recommendedName>
</protein>
<comment type="caution">
    <text evidence="18">The sequence shown here is derived from an EMBL/GenBank/DDBJ whole genome shotgun (WGS) entry which is preliminary data.</text>
</comment>
<dbReference type="PANTHER" id="PTHR10656">
    <property type="entry name" value="CELL FATE DETERMINING PROTEIN MAB21-RELATED"/>
    <property type="match status" value="1"/>
</dbReference>
<dbReference type="GO" id="GO:0005640">
    <property type="term" value="C:nuclear outer membrane"/>
    <property type="evidence" value="ECO:0007669"/>
    <property type="project" value="UniProtKB-SubCell"/>
</dbReference>
<feature type="chain" id="PRO_5026066530" description="Inositol 1,4,5-trisphosphate receptor-interacting protein" evidence="16">
    <location>
        <begin position="16"/>
        <end position="549"/>
    </location>
</feature>
<evidence type="ECO:0000256" key="5">
    <source>
        <dbReference type="ARBA" id="ARBA00019443"/>
    </source>
</evidence>
<evidence type="ECO:0000256" key="10">
    <source>
        <dbReference type="ARBA" id="ARBA00023054"/>
    </source>
</evidence>
<evidence type="ECO:0000256" key="14">
    <source>
        <dbReference type="SAM" id="Coils"/>
    </source>
</evidence>
<evidence type="ECO:0000313" key="18">
    <source>
        <dbReference type="EMBL" id="KAF0871926.1"/>
    </source>
</evidence>
<evidence type="ECO:0000259" key="17">
    <source>
        <dbReference type="Pfam" id="PF20266"/>
    </source>
</evidence>
<dbReference type="Proteomes" id="UP000475037">
    <property type="component" value="Unassembled WGS sequence"/>
</dbReference>
<reference evidence="18 19" key="1">
    <citation type="submission" date="2019-11" db="EMBL/GenBank/DDBJ databases">
        <authorList>
            <person name="Yang C."/>
            <person name="Li F."/>
        </authorList>
    </citation>
    <scope>NUCLEOTIDE SEQUENCE [LARGE SCALE GENOMIC DNA]</scope>
    <source>
        <strain evidence="18">KB4526</strain>
        <tissue evidence="18">Muscle</tissue>
    </source>
</reference>
<keyword evidence="12" id="KW-0325">Glycoprotein</keyword>
<feature type="non-terminal residue" evidence="18">
    <location>
        <position position="549"/>
    </location>
</feature>
<dbReference type="PANTHER" id="PTHR10656:SF8">
    <property type="entry name" value="INOSITOL 1,4,5-TRISPHOSPHATE RECEPTOR-INTERACTING PROTEIN"/>
    <property type="match status" value="1"/>
</dbReference>
<keyword evidence="9" id="KW-1133">Transmembrane helix</keyword>
<dbReference type="PRINTS" id="PR02107">
    <property type="entry name" value="INOS145TPRIP"/>
</dbReference>